<feature type="transmembrane region" description="Helical" evidence="1">
    <location>
        <begin position="113"/>
        <end position="135"/>
    </location>
</feature>
<accession>A0A5J5FV31</accession>
<feature type="transmembrane region" description="Helical" evidence="1">
    <location>
        <begin position="147"/>
        <end position="168"/>
    </location>
</feature>
<evidence type="ECO:0000313" key="3">
    <source>
        <dbReference type="Proteomes" id="UP000367750"/>
    </source>
</evidence>
<gene>
    <name evidence="2" type="ORF">F4V43_18065</name>
</gene>
<dbReference type="AlphaFoldDB" id="A0A5J5FV31"/>
<evidence type="ECO:0000313" key="2">
    <source>
        <dbReference type="EMBL" id="KAA8997198.1"/>
    </source>
</evidence>
<dbReference type="Pfam" id="PF07099">
    <property type="entry name" value="DUF1361"/>
    <property type="match status" value="1"/>
</dbReference>
<organism evidence="2 3">
    <name type="scientific">Paenibacillus spiritus</name>
    <dbReference type="NCBI Taxonomy" id="2496557"/>
    <lineage>
        <taxon>Bacteria</taxon>
        <taxon>Bacillati</taxon>
        <taxon>Bacillota</taxon>
        <taxon>Bacilli</taxon>
        <taxon>Bacillales</taxon>
        <taxon>Paenibacillaceae</taxon>
        <taxon>Paenibacillus</taxon>
    </lineage>
</organism>
<dbReference type="OrthoDB" id="4540541at2"/>
<dbReference type="InterPro" id="IPR009793">
    <property type="entry name" value="DUF1361"/>
</dbReference>
<feature type="transmembrane region" description="Helical" evidence="1">
    <location>
        <begin position="38"/>
        <end position="58"/>
    </location>
</feature>
<dbReference type="Proteomes" id="UP000367750">
    <property type="component" value="Unassembled WGS sequence"/>
</dbReference>
<feature type="transmembrane region" description="Helical" evidence="1">
    <location>
        <begin position="65"/>
        <end position="86"/>
    </location>
</feature>
<keyword evidence="1" id="KW-1133">Transmembrane helix</keyword>
<feature type="transmembrane region" description="Helical" evidence="1">
    <location>
        <begin position="195"/>
        <end position="216"/>
    </location>
</feature>
<dbReference type="RefSeq" id="WP_150459663.1">
    <property type="nucleotide sequence ID" value="NZ_VYKK01000030.1"/>
</dbReference>
<protein>
    <submittedName>
        <fullName evidence="2">DUF1361 domain-containing protein</fullName>
    </submittedName>
</protein>
<evidence type="ECO:0000256" key="1">
    <source>
        <dbReference type="SAM" id="Phobius"/>
    </source>
</evidence>
<keyword evidence="1" id="KW-0472">Membrane</keyword>
<keyword evidence="3" id="KW-1185">Reference proteome</keyword>
<dbReference type="EMBL" id="VYKK01000030">
    <property type="protein sequence ID" value="KAA8997198.1"/>
    <property type="molecule type" value="Genomic_DNA"/>
</dbReference>
<keyword evidence="1" id="KW-0812">Transmembrane</keyword>
<sequence>MKSLNPVKLLVLLAALSAVSIGVYLVVADRTDTYYRFMLWNLFLAWVPFLFSTAAYALDRSQRGTILLIPLGAAWLLFFPNAPYIMTDLLHLTVRSRRYILEGAVQSRYWYDLAMLLLFTWSAWLTGFFSLYQFQSVICKRSGRVRSWIFVLAACLLGGYGVLLGRIYRLNSWDVLTDRHQLYRLMVDSVNRQSLFFTAFMAFVLLIVYATLYSLLNARGSGGSHASAAPPSSAPGTYR</sequence>
<reference evidence="2 3" key="1">
    <citation type="submission" date="2019-09" db="EMBL/GenBank/DDBJ databases">
        <title>Bacillus ochoae sp. nov., Paenibacillus whitsoniae sp. nov., Paenibacillus spiritus sp. nov. Isolated from the Mars Exploration Rover during spacecraft assembly.</title>
        <authorList>
            <person name="Seuylemezian A."/>
            <person name="Vaishampayan P."/>
        </authorList>
    </citation>
    <scope>NUCLEOTIDE SEQUENCE [LARGE SCALE GENOMIC DNA]</scope>
    <source>
        <strain evidence="2 3">MER_111</strain>
    </source>
</reference>
<comment type="caution">
    <text evidence="2">The sequence shown here is derived from an EMBL/GenBank/DDBJ whole genome shotgun (WGS) entry which is preliminary data.</text>
</comment>
<proteinExistence type="predicted"/>
<name>A0A5J5FV31_9BACL</name>